<dbReference type="EMBL" id="SSFO01000192">
    <property type="protein sequence ID" value="TXI31325.1"/>
    <property type="molecule type" value="Genomic_DNA"/>
</dbReference>
<reference evidence="2 3" key="1">
    <citation type="submission" date="2018-09" db="EMBL/GenBank/DDBJ databases">
        <title>Metagenome Assembled Genomes from an Advanced Water Purification Facility.</title>
        <authorList>
            <person name="Stamps B.W."/>
            <person name="Spear J.R."/>
        </authorList>
    </citation>
    <scope>NUCLEOTIDE SEQUENCE [LARGE SCALE GENOMIC DNA]</scope>
    <source>
        <strain evidence="2">Bin_52_1</strain>
    </source>
</reference>
<gene>
    <name evidence="2" type="ORF">E6Q69_11635</name>
</gene>
<accession>A0A5C7W3I7</accession>
<evidence type="ECO:0000313" key="3">
    <source>
        <dbReference type="Proteomes" id="UP000321110"/>
    </source>
</evidence>
<comment type="caution">
    <text evidence="2">The sequence shown here is derived from an EMBL/GenBank/DDBJ whole genome shotgun (WGS) entry which is preliminary data.</text>
</comment>
<dbReference type="InterPro" id="IPR046025">
    <property type="entry name" value="DUF5983"/>
</dbReference>
<dbReference type="AlphaFoldDB" id="A0A5C7W3I7"/>
<protein>
    <recommendedName>
        <fullName evidence="1">DUF5983 domain-containing protein</fullName>
    </recommendedName>
</protein>
<feature type="domain" description="DUF5983" evidence="1">
    <location>
        <begin position="13"/>
        <end position="105"/>
    </location>
</feature>
<organism evidence="2 3">
    <name type="scientific">Aquipseudomonas alcaligenes</name>
    <name type="common">Pseudomonas alcaligenes</name>
    <dbReference type="NCBI Taxonomy" id="43263"/>
    <lineage>
        <taxon>Bacteria</taxon>
        <taxon>Pseudomonadati</taxon>
        <taxon>Pseudomonadota</taxon>
        <taxon>Gammaproteobacteria</taxon>
        <taxon>Pseudomonadales</taxon>
        <taxon>Pseudomonadaceae</taxon>
        <taxon>Aquipseudomonas</taxon>
    </lineage>
</organism>
<sequence>MQFDPNTAIVKAVELTTAHLTKPDMQLLQSLADQYAASSVPPTVMAHLYGAVIAIGALTVEAIKAAGCSSQLGAILDGCLRDGEVMYLAFDSTGPFVEGLEEFDW</sequence>
<evidence type="ECO:0000259" key="1">
    <source>
        <dbReference type="Pfam" id="PF19419"/>
    </source>
</evidence>
<dbReference type="Proteomes" id="UP000321110">
    <property type="component" value="Unassembled WGS sequence"/>
</dbReference>
<proteinExistence type="predicted"/>
<dbReference type="Pfam" id="PF19419">
    <property type="entry name" value="DUF5983"/>
    <property type="match status" value="1"/>
</dbReference>
<name>A0A5C7W3I7_AQUAC</name>
<evidence type="ECO:0000313" key="2">
    <source>
        <dbReference type="EMBL" id="TXI31325.1"/>
    </source>
</evidence>